<reference evidence="1 2" key="1">
    <citation type="submission" date="2019-03" db="EMBL/GenBank/DDBJ databases">
        <title>Genomic Encyclopedia of Type Strains, Phase IV (KMG-IV): sequencing the most valuable type-strain genomes for metagenomic binning, comparative biology and taxonomic classification.</title>
        <authorList>
            <person name="Goeker M."/>
        </authorList>
    </citation>
    <scope>NUCLEOTIDE SEQUENCE [LARGE SCALE GENOMIC DNA]</scope>
    <source>
        <strain evidence="1 2">DSM 5604</strain>
    </source>
</reference>
<evidence type="ECO:0000313" key="2">
    <source>
        <dbReference type="Proteomes" id="UP000295729"/>
    </source>
</evidence>
<evidence type="ECO:0000313" key="1">
    <source>
        <dbReference type="EMBL" id="TDR12433.1"/>
    </source>
</evidence>
<accession>A0A4R6X6U2</accession>
<dbReference type="EMBL" id="SNZA01000004">
    <property type="protein sequence ID" value="TDR12433.1"/>
    <property type="molecule type" value="Genomic_DNA"/>
</dbReference>
<comment type="caution">
    <text evidence="1">The sequence shown here is derived from an EMBL/GenBank/DDBJ whole genome shotgun (WGS) entry which is preliminary data.</text>
</comment>
<sequence>MDVKKRQLKAAANEGIISAEQSEALYEFLSHQSQSTPIFNSTHILCHSESYWSLERANKAC</sequence>
<dbReference type="Proteomes" id="UP000295729">
    <property type="component" value="Unassembled WGS sequence"/>
</dbReference>
<organism evidence="1 2">
    <name type="scientific">Marinomonas communis</name>
    <dbReference type="NCBI Taxonomy" id="28254"/>
    <lineage>
        <taxon>Bacteria</taxon>
        <taxon>Pseudomonadati</taxon>
        <taxon>Pseudomonadota</taxon>
        <taxon>Gammaproteobacteria</taxon>
        <taxon>Oceanospirillales</taxon>
        <taxon>Oceanospirillaceae</taxon>
        <taxon>Marinomonas</taxon>
    </lineage>
</organism>
<dbReference type="AlphaFoldDB" id="A0A4R6X6U2"/>
<keyword evidence="2" id="KW-1185">Reference proteome</keyword>
<protein>
    <submittedName>
        <fullName evidence="1">Uncharacterized protein</fullName>
    </submittedName>
</protein>
<gene>
    <name evidence="1" type="ORF">C8D85_2467</name>
</gene>
<proteinExistence type="predicted"/>
<name>A0A4R6X6U2_9GAMM</name>